<reference evidence="3 4" key="1">
    <citation type="submission" date="2022-04" db="EMBL/GenBank/DDBJ databases">
        <title>Positive selection, recombination, and allopatry shape intraspecific diversity of widespread and dominant cyanobacteria.</title>
        <authorList>
            <person name="Wei J."/>
            <person name="Shu W."/>
            <person name="Hu C."/>
        </authorList>
    </citation>
    <scope>NUCLEOTIDE SEQUENCE [LARGE SCALE GENOMIC DNA]</scope>
    <source>
        <strain evidence="3 4">GB2-A4</strain>
    </source>
</reference>
<dbReference type="RefSeq" id="WP_199299099.1">
    <property type="nucleotide sequence ID" value="NZ_JAMPKM010000009.1"/>
</dbReference>
<dbReference type="InterPro" id="IPR013216">
    <property type="entry name" value="Methyltransf_11"/>
</dbReference>
<dbReference type="EMBL" id="JAMPKM010000009">
    <property type="protein sequence ID" value="MEP0818617.1"/>
    <property type="molecule type" value="Genomic_DNA"/>
</dbReference>
<accession>A0ABV0JA02</accession>
<evidence type="ECO:0000313" key="3">
    <source>
        <dbReference type="EMBL" id="MEP0818617.1"/>
    </source>
</evidence>
<feature type="region of interest" description="Disordered" evidence="1">
    <location>
        <begin position="13"/>
        <end position="35"/>
    </location>
</feature>
<dbReference type="GO" id="GO:0008168">
    <property type="term" value="F:methyltransferase activity"/>
    <property type="evidence" value="ECO:0007669"/>
    <property type="project" value="UniProtKB-KW"/>
</dbReference>
<evidence type="ECO:0000256" key="1">
    <source>
        <dbReference type="SAM" id="MobiDB-lite"/>
    </source>
</evidence>
<keyword evidence="4" id="KW-1185">Reference proteome</keyword>
<feature type="domain" description="Methyltransferase type 11" evidence="2">
    <location>
        <begin position="120"/>
        <end position="185"/>
    </location>
</feature>
<name>A0ABV0JA02_9CYAN</name>
<evidence type="ECO:0000259" key="2">
    <source>
        <dbReference type="Pfam" id="PF08241"/>
    </source>
</evidence>
<dbReference type="Gene3D" id="3.40.50.150">
    <property type="entry name" value="Vaccinia Virus protein VP39"/>
    <property type="match status" value="1"/>
</dbReference>
<gene>
    <name evidence="3" type="ORF">NC998_16075</name>
</gene>
<dbReference type="SUPFAM" id="SSF53335">
    <property type="entry name" value="S-adenosyl-L-methionine-dependent methyltransferases"/>
    <property type="match status" value="1"/>
</dbReference>
<comment type="caution">
    <text evidence="3">The sequence shown here is derived from an EMBL/GenBank/DDBJ whole genome shotgun (WGS) entry which is preliminary data.</text>
</comment>
<feature type="compositionally biased region" description="Polar residues" evidence="1">
    <location>
        <begin position="13"/>
        <end position="24"/>
    </location>
</feature>
<keyword evidence="3" id="KW-0808">Transferase</keyword>
<dbReference type="InterPro" id="IPR029063">
    <property type="entry name" value="SAM-dependent_MTases_sf"/>
</dbReference>
<organism evidence="3 4">
    <name type="scientific">Trichocoleus desertorum GB2-A4</name>
    <dbReference type="NCBI Taxonomy" id="2933944"/>
    <lineage>
        <taxon>Bacteria</taxon>
        <taxon>Bacillati</taxon>
        <taxon>Cyanobacteriota</taxon>
        <taxon>Cyanophyceae</taxon>
        <taxon>Leptolyngbyales</taxon>
        <taxon>Trichocoleusaceae</taxon>
        <taxon>Trichocoleus</taxon>
    </lineage>
</organism>
<dbReference type="Pfam" id="PF08241">
    <property type="entry name" value="Methyltransf_11"/>
    <property type="match status" value="1"/>
</dbReference>
<proteinExistence type="predicted"/>
<sequence>MLNFIKRAKNLVPSSSTSLASPEQNSASPINPSASALAEPGLKLDSVNPGQVATLANIDPMDSQGPEVEQKSFTKINRELIANNYLTGTGIEIGALNHPLYVPSNAQVKYVDRMSVPDLRTHYPELNAVNLVEVDIIDNGESLTTIAEASQDFVIANHFIEHCQNTIASLCSMLRVLKIGGVLYLAIPDKRYTFDCDRAVTPVEHILRDYEEGPEWSRRHHFEEWTRIVNKIQDDHEAEVQTSHLMAIDYSIHYHVWTQTEFLDLLLTMKKTLNLAFELELFCKNGDEMIVILRKSEA</sequence>
<feature type="compositionally biased region" description="Low complexity" evidence="1">
    <location>
        <begin position="25"/>
        <end position="35"/>
    </location>
</feature>
<protein>
    <submittedName>
        <fullName evidence="3">Class I SAM-dependent methyltransferase</fullName>
    </submittedName>
</protein>
<keyword evidence="3" id="KW-0489">Methyltransferase</keyword>
<evidence type="ECO:0000313" key="4">
    <source>
        <dbReference type="Proteomes" id="UP001464891"/>
    </source>
</evidence>
<dbReference type="GO" id="GO:0032259">
    <property type="term" value="P:methylation"/>
    <property type="evidence" value="ECO:0007669"/>
    <property type="project" value="UniProtKB-KW"/>
</dbReference>
<dbReference type="Proteomes" id="UP001464891">
    <property type="component" value="Unassembled WGS sequence"/>
</dbReference>